<keyword evidence="1" id="KW-0175">Coiled coil</keyword>
<name>A0A7M2QNL3_9ZZZZ</name>
<dbReference type="AlphaFoldDB" id="A0A7M2QNL3"/>
<proteinExistence type="predicted"/>
<evidence type="ECO:0000313" key="2">
    <source>
        <dbReference type="EMBL" id="QOV05666.1"/>
    </source>
</evidence>
<evidence type="ECO:0000256" key="1">
    <source>
        <dbReference type="SAM" id="Coils"/>
    </source>
</evidence>
<reference evidence="2" key="1">
    <citation type="submission" date="2020-09" db="EMBL/GenBank/DDBJ databases">
        <authorList>
            <person name="Eze J.U."/>
            <person name="Rahube T.O."/>
        </authorList>
    </citation>
    <scope>NUCLEOTIDE SEQUENCE</scope>
</reference>
<accession>A0A7M2QNL3</accession>
<protein>
    <submittedName>
        <fullName evidence="2">Uncharacterized protein</fullName>
    </submittedName>
</protein>
<feature type="coiled-coil region" evidence="1">
    <location>
        <begin position="55"/>
        <end position="89"/>
    </location>
</feature>
<dbReference type="EMBL" id="MT993629">
    <property type="protein sequence ID" value="QOV05666.1"/>
    <property type="molecule type" value="Genomic_DNA"/>
</dbReference>
<sequence>MTDAIKGAGGEMTHIIQTEAYVIGIEKAQDDSERTVGNIVEPHKDGTMHVVATFNEAVAAVIEELADKARAAEQRVKELEAKQQRFSLKPHVYRELVNQLRDTAVKYAGCQQLREQISRTLQSALVVDNTAPVPDVSAVARAALQYIDALPDEVVATLPAMPGFDRDWADEVLSLATSPSPKPLTLANETINVDRLREIAEEDKGSDVAFESSVMARMLLSVSMNSEPVAYTDIEELESLEGSNGYSYAHLWPNTYGFGKDIPLYTVPQMMLPPVCLLDEETNQDVFEAWVAGYTGHTKSFVRQFRVEDKYRSDSMWNKYWNTWNACRDFIRKANFLEFPDCWISRAEQMPDPTSEKRVCAFTPTDHEDIRYRFVPASLFKTVCSDATHWCYMLPPVGQKEVTGG</sequence>
<organism evidence="2">
    <name type="scientific">feces metagenome</name>
    <dbReference type="NCBI Taxonomy" id="1861841"/>
    <lineage>
        <taxon>unclassified sequences</taxon>
        <taxon>metagenomes</taxon>
        <taxon>organismal metagenomes</taxon>
    </lineage>
</organism>